<sequence length="379" mass="40752">MEGIDSSDLQNNDAASKYVKLGENQEKEDLSLNGSDNILEVRDVTKSPESLDCACAAFEGRPCAIYSDEAEKQCLLPVALAHVRDSEVHLQINSRKQTDTSTAVHHSYASFGCPLEENAIKENHDYFTSKDSKNQESSSPILPSPATKSTSNVSAEAPSSVAETSNPLTSSSSIDSNSALPLLSESSRFPAIKGNSFCNTCTKEFKLNPEAKVFVPSFMSPRSTAVNPPIVSTSNAVNIPPLMPVAAAQSSSEINSFPCFTPLSTKFVQYGPLVTGQSGIYPQFVRPVMFGRASQLFYVHALSQDPVQETTILSQEFPLLTPCLPKLEGDQSLPLSINLPVVTAPMHPYASSIPFPSPAPNVRSLTMPGRNGFVGNKFA</sequence>
<dbReference type="OrthoDB" id="777189at2759"/>
<evidence type="ECO:0000256" key="1">
    <source>
        <dbReference type="SAM" id="MobiDB-lite"/>
    </source>
</evidence>
<name>A0A835QFE4_VANPL</name>
<feature type="compositionally biased region" description="Polar residues" evidence="1">
    <location>
        <begin position="161"/>
        <end position="176"/>
    </location>
</feature>
<feature type="compositionally biased region" description="Polar residues" evidence="1">
    <location>
        <begin position="135"/>
        <end position="154"/>
    </location>
</feature>
<keyword evidence="3" id="KW-1185">Reference proteome</keyword>
<evidence type="ECO:0000313" key="3">
    <source>
        <dbReference type="Proteomes" id="UP000636800"/>
    </source>
</evidence>
<dbReference type="AlphaFoldDB" id="A0A835QFE4"/>
<protein>
    <submittedName>
        <fullName evidence="2">Uncharacterized protein</fullName>
    </submittedName>
</protein>
<gene>
    <name evidence="2" type="ORF">HPP92_016531</name>
</gene>
<organism evidence="2 3">
    <name type="scientific">Vanilla planifolia</name>
    <name type="common">Vanilla</name>
    <dbReference type="NCBI Taxonomy" id="51239"/>
    <lineage>
        <taxon>Eukaryota</taxon>
        <taxon>Viridiplantae</taxon>
        <taxon>Streptophyta</taxon>
        <taxon>Embryophyta</taxon>
        <taxon>Tracheophyta</taxon>
        <taxon>Spermatophyta</taxon>
        <taxon>Magnoliopsida</taxon>
        <taxon>Liliopsida</taxon>
        <taxon>Asparagales</taxon>
        <taxon>Orchidaceae</taxon>
        <taxon>Vanilloideae</taxon>
        <taxon>Vanilleae</taxon>
        <taxon>Vanilla</taxon>
    </lineage>
</organism>
<dbReference type="InterPro" id="IPR009818">
    <property type="entry name" value="PAM2_motif"/>
</dbReference>
<feature type="region of interest" description="Disordered" evidence="1">
    <location>
        <begin position="128"/>
        <end position="176"/>
    </location>
</feature>
<comment type="caution">
    <text evidence="2">The sequence shown here is derived from an EMBL/GenBank/DDBJ whole genome shotgun (WGS) entry which is preliminary data.</text>
</comment>
<proteinExistence type="predicted"/>
<accession>A0A835QFE4</accession>
<evidence type="ECO:0000313" key="2">
    <source>
        <dbReference type="EMBL" id="KAG0469831.1"/>
    </source>
</evidence>
<dbReference type="EMBL" id="JADCNL010000008">
    <property type="protein sequence ID" value="KAG0469831.1"/>
    <property type="molecule type" value="Genomic_DNA"/>
</dbReference>
<dbReference type="Proteomes" id="UP000636800">
    <property type="component" value="Unassembled WGS sequence"/>
</dbReference>
<dbReference type="Pfam" id="PF07145">
    <property type="entry name" value="PAM2"/>
    <property type="match status" value="1"/>
</dbReference>
<reference evidence="2 3" key="1">
    <citation type="journal article" date="2020" name="Nat. Food">
        <title>A phased Vanilla planifolia genome enables genetic improvement of flavour and production.</title>
        <authorList>
            <person name="Hasing T."/>
            <person name="Tang H."/>
            <person name="Brym M."/>
            <person name="Khazi F."/>
            <person name="Huang T."/>
            <person name="Chambers A.H."/>
        </authorList>
    </citation>
    <scope>NUCLEOTIDE SEQUENCE [LARGE SCALE GENOMIC DNA]</scope>
    <source>
        <tissue evidence="2">Leaf</tissue>
    </source>
</reference>